<dbReference type="PROSITE" id="PS50082">
    <property type="entry name" value="WD_REPEATS_2"/>
    <property type="match status" value="2"/>
</dbReference>
<dbReference type="PROSITE" id="PS00678">
    <property type="entry name" value="WD_REPEATS_1"/>
    <property type="match status" value="1"/>
</dbReference>
<keyword evidence="3 8" id="KW-0853">WD repeat</keyword>
<evidence type="ECO:0000256" key="4">
    <source>
        <dbReference type="ARBA" id="ARBA00022694"/>
    </source>
</evidence>
<dbReference type="InterPro" id="IPR001680">
    <property type="entry name" value="WD40_rpt"/>
</dbReference>
<keyword evidence="5" id="KW-0677">Repeat</keyword>
<dbReference type="EMBL" id="JAWDGP010004075">
    <property type="protein sequence ID" value="KAK3768058.1"/>
    <property type="molecule type" value="Genomic_DNA"/>
</dbReference>
<reference evidence="9" key="1">
    <citation type="journal article" date="2023" name="G3 (Bethesda)">
        <title>A reference genome for the long-term kleptoplast-retaining sea slug Elysia crispata morphotype clarki.</title>
        <authorList>
            <person name="Eastman K.E."/>
            <person name="Pendleton A.L."/>
            <person name="Shaikh M.A."/>
            <person name="Suttiyut T."/>
            <person name="Ogas R."/>
            <person name="Tomko P."/>
            <person name="Gavelis G."/>
            <person name="Widhalm J.R."/>
            <person name="Wisecaver J.H."/>
        </authorList>
    </citation>
    <scope>NUCLEOTIDE SEQUENCE</scope>
    <source>
        <strain evidence="9">ECLA1</strain>
    </source>
</reference>
<evidence type="ECO:0000256" key="5">
    <source>
        <dbReference type="ARBA" id="ARBA00022737"/>
    </source>
</evidence>
<protein>
    <recommendedName>
        <fullName evidence="7">tRNA (34-2'-O)-methyltransferase regulator WDR6</fullName>
    </recommendedName>
</protein>
<dbReference type="InterPro" id="IPR036322">
    <property type="entry name" value="WD40_repeat_dom_sf"/>
</dbReference>
<dbReference type="InterPro" id="IPR019775">
    <property type="entry name" value="WD40_repeat_CS"/>
</dbReference>
<dbReference type="SMART" id="SM00320">
    <property type="entry name" value="WD40"/>
    <property type="match status" value="9"/>
</dbReference>
<dbReference type="GO" id="GO:0005737">
    <property type="term" value="C:cytoplasm"/>
    <property type="evidence" value="ECO:0007669"/>
    <property type="project" value="UniProtKB-SubCell"/>
</dbReference>
<organism evidence="9 10">
    <name type="scientific">Elysia crispata</name>
    <name type="common">lettuce slug</name>
    <dbReference type="NCBI Taxonomy" id="231223"/>
    <lineage>
        <taxon>Eukaryota</taxon>
        <taxon>Metazoa</taxon>
        <taxon>Spiralia</taxon>
        <taxon>Lophotrochozoa</taxon>
        <taxon>Mollusca</taxon>
        <taxon>Gastropoda</taxon>
        <taxon>Heterobranchia</taxon>
        <taxon>Euthyneura</taxon>
        <taxon>Panpulmonata</taxon>
        <taxon>Sacoglossa</taxon>
        <taxon>Placobranchoidea</taxon>
        <taxon>Plakobranchidae</taxon>
        <taxon>Elysia</taxon>
    </lineage>
</organism>
<comment type="similarity">
    <text evidence="6">Belongs to the WD repeat WDR6 family.</text>
</comment>
<dbReference type="Gene3D" id="2.130.10.10">
    <property type="entry name" value="YVTN repeat-like/Quinoprotein amine dehydrogenase"/>
    <property type="match status" value="4"/>
</dbReference>
<dbReference type="Pfam" id="PF00400">
    <property type="entry name" value="WD40"/>
    <property type="match status" value="3"/>
</dbReference>
<keyword evidence="10" id="KW-1185">Reference proteome</keyword>
<evidence type="ECO:0000256" key="1">
    <source>
        <dbReference type="ARBA" id="ARBA00004496"/>
    </source>
</evidence>
<proteinExistence type="inferred from homology"/>
<dbReference type="InterPro" id="IPR015943">
    <property type="entry name" value="WD40/YVTN_repeat-like_dom_sf"/>
</dbReference>
<evidence type="ECO:0000256" key="2">
    <source>
        <dbReference type="ARBA" id="ARBA00022490"/>
    </source>
</evidence>
<keyword evidence="4" id="KW-0819">tRNA processing</keyword>
<evidence type="ECO:0000256" key="8">
    <source>
        <dbReference type="PROSITE-ProRule" id="PRU00221"/>
    </source>
</evidence>
<evidence type="ECO:0000256" key="6">
    <source>
        <dbReference type="ARBA" id="ARBA00038255"/>
    </source>
</evidence>
<dbReference type="AlphaFoldDB" id="A0AAE1DFZ3"/>
<evidence type="ECO:0000313" key="9">
    <source>
        <dbReference type="EMBL" id="KAK3768058.1"/>
    </source>
</evidence>
<comment type="subcellular location">
    <subcellularLocation>
        <location evidence="1">Cytoplasm</location>
    </subcellularLocation>
</comment>
<evidence type="ECO:0000256" key="7">
    <source>
        <dbReference type="ARBA" id="ARBA00040154"/>
    </source>
</evidence>
<keyword evidence="2" id="KW-0963">Cytoplasm</keyword>
<name>A0AAE1DFZ3_9GAST</name>
<feature type="repeat" description="WD" evidence="8">
    <location>
        <begin position="204"/>
        <end position="238"/>
    </location>
</feature>
<dbReference type="Proteomes" id="UP001283361">
    <property type="component" value="Unassembled WGS sequence"/>
</dbReference>
<dbReference type="GO" id="GO:0030488">
    <property type="term" value="P:tRNA methylation"/>
    <property type="evidence" value="ECO:0007669"/>
    <property type="project" value="TreeGrafter"/>
</dbReference>
<dbReference type="PROSITE" id="PS50294">
    <property type="entry name" value="WD_REPEATS_REGION"/>
    <property type="match status" value="1"/>
</dbReference>
<sequence length="1193" mass="133933">MAKNIRPLCFVGPVTALIASRGKILSGCGSELFVFDQIAKELEAKITLFSGSSIHGFREGQTTEDQILLCVFGAKQTCVVSITLTQDKVTDITFRSAVLKTHDWIWDAHWVLEEDNTSSITLALAHNSVLLWDWMSHKVIMEQKCKENCILYCAHLVGTMRKDLIFMAGTVFNQIVLWPVSNDKCQNVNTNAEHQEAVDIMHTFSGHKGVIFSIQYHHKIQRLCSVSDDRSIRIWQLSFPIGSNTPPSIADWKQMDSQLILSLYGHAARVWDVVMMSSCFASIGEDATCLLWDYHGNIIQKFKGHKGKSIWSLAASADEKYVITGGGDASVRLWELQKSGHPVTTSKAVPLQILKDADDFPRTVDMLDFNTVLIMMNSGSFYKYDVNKQEFHLVFSDSNFKSYSVICSCHKQYLCAVGNIKGTLRIVDAKDNNDIQVEDITLFGGKVLSLVWVNHTHLLCSGPDGHCLLLYISDGDYTREENKYLSVRTLQNLNLPASRHRWITAACFINSVTTGNEVKSYLVCGDKNGSVFLYPFAEEKCWDTATSINDEPLQSFFRIHGKTGVTSVCERGGSVFTTGRDGFYREWKLQQGVLVQLHGYKVLKGLDWIDQLDWINNDLLVNGFFSDHFVVWSVSQNQQLISIRCGGGHRSWGFWRLDDMSRFVYLKNGEACIVDCGSHSKQNLLHPVLHGREICDVKFLPKHRDIVCPILCSASEDTSIIVSAFRNKDSLILWRPLAVLKGHLSSVRSLAACSHGSKMAQSIDRTEKSFQNSCILFSGGGRAEIRAWKLIIENSKEIKAFYAEHVESSMVEPSLSQLSALNANRSAFSNLDTAISKSKAHLEKEFVKNELLCQHEHLSTYFLGESRHKKMYTSWKAGKLKLDPETRIMAIHATPLHELIVLDKNFEKKGTQDSTSSSNNSGHMSHILSVAGSDGYLRILSFSEETRNFQNIATTFYHKCCVLKTLHYIHRTKENQIFPFTLSASTRGDIAIWNLFDIVSKHLIRYAEKDVLRVDEKDPDHKDEGQDYVNFLEASVTDHLVMGTVDDEDLQPVLDLKAHQSGINSLHILQISESNALVASGGDDNSITLHNLRISGSQCALDAKGTKVDAHSAQITGIWLVSPSMMVSTSIDQRVCVWQLCSQKDSIEVNMVSCKYIDIADVSCMDVFTERNSIRLCVAGEGMCLLEFELDNF</sequence>
<dbReference type="PANTHER" id="PTHR14344:SF3">
    <property type="entry name" value="WD REPEAT-CONTAINING PROTEIN 6"/>
    <property type="match status" value="1"/>
</dbReference>
<evidence type="ECO:0000256" key="3">
    <source>
        <dbReference type="ARBA" id="ARBA00022574"/>
    </source>
</evidence>
<dbReference type="SUPFAM" id="SSF50978">
    <property type="entry name" value="WD40 repeat-like"/>
    <property type="match status" value="2"/>
</dbReference>
<gene>
    <name evidence="9" type="ORF">RRG08_045876</name>
</gene>
<dbReference type="InterPro" id="IPR011044">
    <property type="entry name" value="Quino_amine_DH_bsu"/>
</dbReference>
<evidence type="ECO:0000313" key="10">
    <source>
        <dbReference type="Proteomes" id="UP001283361"/>
    </source>
</evidence>
<dbReference type="PANTHER" id="PTHR14344">
    <property type="entry name" value="WD REPEAT PROTEIN"/>
    <property type="match status" value="1"/>
</dbReference>
<accession>A0AAE1DFZ3</accession>
<comment type="caution">
    <text evidence="9">The sequence shown here is derived from an EMBL/GenBank/DDBJ whole genome shotgun (WGS) entry which is preliminary data.</text>
</comment>
<dbReference type="InterPro" id="IPR051973">
    <property type="entry name" value="tRNA_Anticodon_Mtase-Reg"/>
</dbReference>
<feature type="repeat" description="WD" evidence="8">
    <location>
        <begin position="310"/>
        <end position="344"/>
    </location>
</feature>
<dbReference type="SUPFAM" id="SSF50969">
    <property type="entry name" value="YVTN repeat-like/Quinoprotein amine dehydrogenase"/>
    <property type="match status" value="1"/>
</dbReference>